<comment type="caution">
    <text evidence="2">The sequence shown here is derived from an EMBL/GenBank/DDBJ whole genome shotgun (WGS) entry which is preliminary data.</text>
</comment>
<gene>
    <name evidence="2" type="ORF">JBS370_LOCUS11928</name>
</gene>
<evidence type="ECO:0000313" key="3">
    <source>
        <dbReference type="Proteomes" id="UP000663836"/>
    </source>
</evidence>
<dbReference type="EMBL" id="CAJOBD010000947">
    <property type="protein sequence ID" value="CAF3739845.1"/>
    <property type="molecule type" value="Genomic_DNA"/>
</dbReference>
<accession>A0A818XQ59</accession>
<dbReference type="AlphaFoldDB" id="A0A818XQ59"/>
<protein>
    <submittedName>
        <fullName evidence="2">Uncharacterized protein</fullName>
    </submittedName>
</protein>
<name>A0A818XQ59_9BILA</name>
<reference evidence="2" key="1">
    <citation type="submission" date="2021-02" db="EMBL/GenBank/DDBJ databases">
        <authorList>
            <person name="Nowell W R."/>
        </authorList>
    </citation>
    <scope>NUCLEOTIDE SEQUENCE</scope>
</reference>
<feature type="compositionally biased region" description="Polar residues" evidence="1">
    <location>
        <begin position="1"/>
        <end position="10"/>
    </location>
</feature>
<evidence type="ECO:0000313" key="2">
    <source>
        <dbReference type="EMBL" id="CAF3739845.1"/>
    </source>
</evidence>
<organism evidence="2 3">
    <name type="scientific">Rotaria sordida</name>
    <dbReference type="NCBI Taxonomy" id="392033"/>
    <lineage>
        <taxon>Eukaryota</taxon>
        <taxon>Metazoa</taxon>
        <taxon>Spiralia</taxon>
        <taxon>Gnathifera</taxon>
        <taxon>Rotifera</taxon>
        <taxon>Eurotatoria</taxon>
        <taxon>Bdelloidea</taxon>
        <taxon>Philodinida</taxon>
        <taxon>Philodinidae</taxon>
        <taxon>Rotaria</taxon>
    </lineage>
</organism>
<proteinExistence type="predicted"/>
<dbReference type="Proteomes" id="UP000663836">
    <property type="component" value="Unassembled WGS sequence"/>
</dbReference>
<sequence>MARSQKISSMQRDERVKSARKLSKRFGIKSTRSNSKWKRLINTDFSGHISLVQKHNIEQQLKPHVDELYGDVDVIWQDDGDSKY</sequence>
<feature type="region of interest" description="Disordered" evidence="1">
    <location>
        <begin position="1"/>
        <end position="22"/>
    </location>
</feature>
<evidence type="ECO:0000256" key="1">
    <source>
        <dbReference type="SAM" id="MobiDB-lite"/>
    </source>
</evidence>